<dbReference type="PANTHER" id="PTHR30329">
    <property type="entry name" value="STATOR ELEMENT OF FLAGELLAR MOTOR COMPLEX"/>
    <property type="match status" value="1"/>
</dbReference>
<protein>
    <submittedName>
        <fullName evidence="7">Membrane protein</fullName>
    </submittedName>
</protein>
<evidence type="ECO:0000313" key="8">
    <source>
        <dbReference type="Proteomes" id="UP000630353"/>
    </source>
</evidence>
<evidence type="ECO:0000259" key="6">
    <source>
        <dbReference type="PROSITE" id="PS51123"/>
    </source>
</evidence>
<dbReference type="Proteomes" id="UP000630353">
    <property type="component" value="Unassembled WGS sequence"/>
</dbReference>
<dbReference type="InterPro" id="IPR036737">
    <property type="entry name" value="OmpA-like_sf"/>
</dbReference>
<sequence>MFTRMIGATKLAVAGAALLGLSACAGFQLENAKGLSPSGDAFSAALYKEYILLSEMEFAEGDYADSDEFAARAVASANGNPPAPEELSARNLPGAAQGELAEARRMLTEALAAGAGAANPEAAAMAQGGFDCWMQEQEENFQPKDIMWCKDRFKAAMAKLTVPAPKAEAPKPAITFANFTVYFDFDKSSLTPETQSTLIDAANAADDMGAGSITVSGYADRSGPAAYNMKLSQRRAEAVATELTTLIGANAPAMTLQAFGETQNKVVTPDGVKEAKNRRVKIEIRK</sequence>
<dbReference type="InterPro" id="IPR006664">
    <property type="entry name" value="OMP_bac"/>
</dbReference>
<dbReference type="EMBL" id="BMZS01000009">
    <property type="protein sequence ID" value="GHD57521.1"/>
    <property type="molecule type" value="Genomic_DNA"/>
</dbReference>
<name>A0A919CR37_9PROT</name>
<evidence type="ECO:0000313" key="7">
    <source>
        <dbReference type="EMBL" id="GHD57521.1"/>
    </source>
</evidence>
<keyword evidence="8" id="KW-1185">Reference proteome</keyword>
<dbReference type="CDD" id="cd07185">
    <property type="entry name" value="OmpA_C-like"/>
    <property type="match status" value="1"/>
</dbReference>
<dbReference type="GO" id="GO:0009279">
    <property type="term" value="C:cell outer membrane"/>
    <property type="evidence" value="ECO:0007669"/>
    <property type="project" value="UniProtKB-SubCell"/>
</dbReference>
<reference evidence="7" key="1">
    <citation type="journal article" date="2014" name="Int. J. Syst. Evol. Microbiol.">
        <title>Complete genome sequence of Corynebacterium casei LMG S-19264T (=DSM 44701T), isolated from a smear-ripened cheese.</title>
        <authorList>
            <consortium name="US DOE Joint Genome Institute (JGI-PGF)"/>
            <person name="Walter F."/>
            <person name="Albersmeier A."/>
            <person name="Kalinowski J."/>
            <person name="Ruckert C."/>
        </authorList>
    </citation>
    <scope>NUCLEOTIDE SEQUENCE</scope>
    <source>
        <strain evidence="7">KCTC 42651</strain>
    </source>
</reference>
<dbReference type="PRINTS" id="PR01021">
    <property type="entry name" value="OMPADOMAIN"/>
</dbReference>
<evidence type="ECO:0000256" key="3">
    <source>
        <dbReference type="ARBA" id="ARBA00023237"/>
    </source>
</evidence>
<dbReference type="RefSeq" id="WP_189992771.1">
    <property type="nucleotide sequence ID" value="NZ_BMZS01000009.1"/>
</dbReference>
<feature type="signal peptide" evidence="5">
    <location>
        <begin position="1"/>
        <end position="25"/>
    </location>
</feature>
<feature type="chain" id="PRO_5037369450" evidence="5">
    <location>
        <begin position="26"/>
        <end position="286"/>
    </location>
</feature>
<dbReference type="Gene3D" id="3.30.1330.60">
    <property type="entry name" value="OmpA-like domain"/>
    <property type="match status" value="1"/>
</dbReference>
<evidence type="ECO:0000256" key="2">
    <source>
        <dbReference type="ARBA" id="ARBA00023136"/>
    </source>
</evidence>
<dbReference type="PANTHER" id="PTHR30329:SF21">
    <property type="entry name" value="LIPOPROTEIN YIAD-RELATED"/>
    <property type="match status" value="1"/>
</dbReference>
<feature type="domain" description="OmpA-like" evidence="6">
    <location>
        <begin position="170"/>
        <end position="286"/>
    </location>
</feature>
<evidence type="ECO:0000256" key="1">
    <source>
        <dbReference type="ARBA" id="ARBA00004442"/>
    </source>
</evidence>
<organism evidence="7 8">
    <name type="scientific">Thalassobaculum fulvum</name>
    <dbReference type="NCBI Taxonomy" id="1633335"/>
    <lineage>
        <taxon>Bacteria</taxon>
        <taxon>Pseudomonadati</taxon>
        <taxon>Pseudomonadota</taxon>
        <taxon>Alphaproteobacteria</taxon>
        <taxon>Rhodospirillales</taxon>
        <taxon>Thalassobaculaceae</taxon>
        <taxon>Thalassobaculum</taxon>
    </lineage>
</organism>
<dbReference type="InterPro" id="IPR050330">
    <property type="entry name" value="Bact_OuterMem_StrucFunc"/>
</dbReference>
<reference evidence="7" key="2">
    <citation type="submission" date="2020-09" db="EMBL/GenBank/DDBJ databases">
        <authorList>
            <person name="Sun Q."/>
            <person name="Kim S."/>
        </authorList>
    </citation>
    <scope>NUCLEOTIDE SEQUENCE</scope>
    <source>
        <strain evidence="7">KCTC 42651</strain>
    </source>
</reference>
<dbReference type="PROSITE" id="PS51257">
    <property type="entry name" value="PROKAR_LIPOPROTEIN"/>
    <property type="match status" value="1"/>
</dbReference>
<dbReference type="PROSITE" id="PS51123">
    <property type="entry name" value="OMPA_2"/>
    <property type="match status" value="1"/>
</dbReference>
<keyword evidence="5" id="KW-0732">Signal</keyword>
<keyword evidence="2 4" id="KW-0472">Membrane</keyword>
<dbReference type="AlphaFoldDB" id="A0A919CR37"/>
<dbReference type="InterPro" id="IPR006665">
    <property type="entry name" value="OmpA-like"/>
</dbReference>
<gene>
    <name evidence="7" type="ORF">GCM10017083_39170</name>
</gene>
<evidence type="ECO:0000256" key="5">
    <source>
        <dbReference type="SAM" id="SignalP"/>
    </source>
</evidence>
<comment type="subcellular location">
    <subcellularLocation>
        <location evidence="1">Cell outer membrane</location>
    </subcellularLocation>
</comment>
<dbReference type="Pfam" id="PF00691">
    <property type="entry name" value="OmpA"/>
    <property type="match status" value="1"/>
</dbReference>
<accession>A0A919CR37</accession>
<evidence type="ECO:0000256" key="4">
    <source>
        <dbReference type="PROSITE-ProRule" id="PRU00473"/>
    </source>
</evidence>
<proteinExistence type="predicted"/>
<keyword evidence="3" id="KW-0998">Cell outer membrane</keyword>
<dbReference type="SUPFAM" id="SSF103088">
    <property type="entry name" value="OmpA-like"/>
    <property type="match status" value="1"/>
</dbReference>
<comment type="caution">
    <text evidence="7">The sequence shown here is derived from an EMBL/GenBank/DDBJ whole genome shotgun (WGS) entry which is preliminary data.</text>
</comment>